<dbReference type="KEGG" id="pcm:AY601_3403"/>
<evidence type="ECO:0000256" key="1">
    <source>
        <dbReference type="SAM" id="Phobius"/>
    </source>
</evidence>
<dbReference type="RefSeq" id="WP_068403139.1">
    <property type="nucleotide sequence ID" value="NZ_CP014504.1"/>
</dbReference>
<keyword evidence="1" id="KW-0472">Membrane</keyword>
<proteinExistence type="predicted"/>
<feature type="transmembrane region" description="Helical" evidence="1">
    <location>
        <begin position="21"/>
        <end position="41"/>
    </location>
</feature>
<name>A0A127VH75_9SPHI</name>
<feature type="transmembrane region" description="Helical" evidence="1">
    <location>
        <begin position="53"/>
        <end position="73"/>
    </location>
</feature>
<organism evidence="2 3">
    <name type="scientific">Pedobacter cryoconitis</name>
    <dbReference type="NCBI Taxonomy" id="188932"/>
    <lineage>
        <taxon>Bacteria</taxon>
        <taxon>Pseudomonadati</taxon>
        <taxon>Bacteroidota</taxon>
        <taxon>Sphingobacteriia</taxon>
        <taxon>Sphingobacteriales</taxon>
        <taxon>Sphingobacteriaceae</taxon>
        <taxon>Pedobacter</taxon>
    </lineage>
</organism>
<feature type="transmembrane region" description="Helical" evidence="1">
    <location>
        <begin position="93"/>
        <end position="112"/>
    </location>
</feature>
<evidence type="ECO:0000313" key="3">
    <source>
        <dbReference type="Proteomes" id="UP000071561"/>
    </source>
</evidence>
<dbReference type="EMBL" id="CP014504">
    <property type="protein sequence ID" value="AMQ00269.1"/>
    <property type="molecule type" value="Genomic_DNA"/>
</dbReference>
<sequence>MNISSNPIKTESPLHRLWLRGIVIFYSLLFVCGLISSGYFLGGIVELKPIPMLGLLKYILLCILFLVLLINALRAITLNPSHLARLSSSTGNFKWLFTLAVVLCIAGKAGLFDLSRAHPVEISYIQIGVLTVIAIFCYWSDGLLKGEDATREEIEEEDLPEEL</sequence>
<dbReference type="Proteomes" id="UP000071561">
    <property type="component" value="Chromosome"/>
</dbReference>
<dbReference type="OrthoDB" id="768477at2"/>
<keyword evidence="1" id="KW-0812">Transmembrane</keyword>
<reference evidence="2 3" key="1">
    <citation type="submission" date="2016-03" db="EMBL/GenBank/DDBJ databases">
        <title>Complete genome sequence of Pedobacter cryoconitis PAMC 27485.</title>
        <authorList>
            <person name="Lee J."/>
            <person name="Kim O.-S."/>
        </authorList>
    </citation>
    <scope>NUCLEOTIDE SEQUENCE [LARGE SCALE GENOMIC DNA]</scope>
    <source>
        <strain evidence="2 3">PAMC 27485</strain>
    </source>
</reference>
<accession>A0A127VH75</accession>
<keyword evidence="3" id="KW-1185">Reference proteome</keyword>
<evidence type="ECO:0000313" key="2">
    <source>
        <dbReference type="EMBL" id="AMQ00269.1"/>
    </source>
</evidence>
<gene>
    <name evidence="2" type="ORF">AY601_3403</name>
</gene>
<feature type="transmembrane region" description="Helical" evidence="1">
    <location>
        <begin position="124"/>
        <end position="144"/>
    </location>
</feature>
<dbReference type="PATRIC" id="fig|188932.3.peg.3541"/>
<protein>
    <recommendedName>
        <fullName evidence="4">DUF2975 domain-containing protein</fullName>
    </recommendedName>
</protein>
<evidence type="ECO:0008006" key="4">
    <source>
        <dbReference type="Google" id="ProtNLM"/>
    </source>
</evidence>
<dbReference type="AlphaFoldDB" id="A0A127VH75"/>
<keyword evidence="1" id="KW-1133">Transmembrane helix</keyword>